<feature type="transmembrane region" description="Helical" evidence="1">
    <location>
        <begin position="27"/>
        <end position="44"/>
    </location>
</feature>
<evidence type="ECO:0000259" key="2">
    <source>
        <dbReference type="Pfam" id="PF01757"/>
    </source>
</evidence>
<accession>A0A0S2LY00</accession>
<feature type="domain" description="Acyltransferase 3" evidence="2">
    <location>
        <begin position="25"/>
        <end position="352"/>
    </location>
</feature>
<organism evidence="4 5">
    <name type="scientific">Arthrobacter alpinus</name>
    <dbReference type="NCBI Taxonomy" id="656366"/>
    <lineage>
        <taxon>Bacteria</taxon>
        <taxon>Bacillati</taxon>
        <taxon>Actinomycetota</taxon>
        <taxon>Actinomycetes</taxon>
        <taxon>Micrococcales</taxon>
        <taxon>Micrococcaceae</taxon>
        <taxon>Arthrobacter</taxon>
    </lineage>
</organism>
<protein>
    <recommendedName>
        <fullName evidence="6">Acyltransferase</fullName>
    </recommendedName>
</protein>
<dbReference type="AlphaFoldDB" id="A0A0S2LY00"/>
<feature type="transmembrane region" description="Helical" evidence="1">
    <location>
        <begin position="216"/>
        <end position="238"/>
    </location>
</feature>
<feature type="transmembrane region" description="Helical" evidence="1">
    <location>
        <begin position="376"/>
        <end position="396"/>
    </location>
</feature>
<evidence type="ECO:0008006" key="6">
    <source>
        <dbReference type="Google" id="ProtNLM"/>
    </source>
</evidence>
<keyword evidence="1" id="KW-0472">Membrane</keyword>
<evidence type="ECO:0000313" key="4">
    <source>
        <dbReference type="EMBL" id="ALO66308.1"/>
    </source>
</evidence>
<sequence>MDFAAGELRPGEPSLRRPRRKLMRHDIQALRAVAVGLVVLNHLWPNRVSGGYVGVDIFFVISGFLITSHLSKELVSTSGLAIGRFYARRIKRLLPAAFLVLAVGSVAVALWVPYSEWARTAREVMTSALYVGNWSLAAQSVDYSALTNDATIAQHYWSLSVEEQFYFVWPLALLGLFKLGKRFGSPRRVLVAGVALAAVASLMYSVYFTATGPDPAYFVTPVRVWEFAVGALVALLAAKITLPRFPAVGVATAGWLVIVLAAASFNQDTQFPGWAALLPVVGTAAVIVAGLGRAKAPFGPVLAWKPVQFAGDVSYSIYLWHWPMIVVAPYLVGGELNAFHKLVIALCCLPLAWLTKVLVEDQGKSWKMLGKRPRETYAAMGVGIVALALISGGLAWGGHIKQANAEALQSAQYGGPCHGPAALTAKKACPDPLGPAAVTVMGDANKYYAGAPECAVDPARKPPGVSAVAVCDYSEGNPDADSLWLVGDSHAEQWKLPLLDLAKKNKWKMTYSLLGGCPIGDFTLESYEGKKSSSASAACKTAGHSISAMVEQDRPDMVFYSAFARQEILNDGSGLSQQAQYSDGLAKTWKRWVDAGSAVYVLADPPLNALARDSKCVVLNPSDPAKCAVDRAKAHPADPLVGAVGGMASPHVRLIDLTDHFCDAKLCYAVVGNVAVYYDNNHLNGEFSRLMAPFIERMLLSSHRQGM</sequence>
<feature type="transmembrane region" description="Helical" evidence="1">
    <location>
        <begin position="271"/>
        <end position="292"/>
    </location>
</feature>
<dbReference type="InterPro" id="IPR043968">
    <property type="entry name" value="SGNH"/>
</dbReference>
<name>A0A0S2LY00_9MICC</name>
<dbReference type="PANTHER" id="PTHR23028">
    <property type="entry name" value="ACETYLTRANSFERASE"/>
    <property type="match status" value="1"/>
</dbReference>
<dbReference type="EMBL" id="CP013200">
    <property type="protein sequence ID" value="ALO66308.1"/>
    <property type="molecule type" value="Genomic_DNA"/>
</dbReference>
<feature type="transmembrane region" description="Helical" evidence="1">
    <location>
        <begin position="338"/>
        <end position="355"/>
    </location>
</feature>
<feature type="transmembrane region" description="Helical" evidence="1">
    <location>
        <begin position="189"/>
        <end position="210"/>
    </location>
</feature>
<dbReference type="RefSeq" id="WP_062286953.1">
    <property type="nucleotide sequence ID" value="NZ_CP013200.1"/>
</dbReference>
<evidence type="ECO:0000256" key="1">
    <source>
        <dbReference type="SAM" id="Phobius"/>
    </source>
</evidence>
<dbReference type="Pfam" id="PF19040">
    <property type="entry name" value="SGNH"/>
    <property type="match status" value="1"/>
</dbReference>
<dbReference type="PANTHER" id="PTHR23028:SF53">
    <property type="entry name" value="ACYL_TRANSF_3 DOMAIN-CONTAINING PROTEIN"/>
    <property type="match status" value="1"/>
</dbReference>
<reference evidence="4 5" key="2">
    <citation type="journal article" date="2016" name="J. Biotechnol.">
        <title>Complete genome sequence of Arthrobacter alpinus ERGS4:06, a yellow pigmented bacterium tolerant to cold and radiations isolated from Sikkim Himalaya.</title>
        <authorList>
            <person name="Kumar R."/>
            <person name="Singh D."/>
            <person name="Swarnkar M.K."/>
            <person name="Singh A.K."/>
            <person name="Kumar S."/>
        </authorList>
    </citation>
    <scope>NUCLEOTIDE SEQUENCE [LARGE SCALE GENOMIC DNA]</scope>
    <source>
        <strain evidence="4 5">ERGS4:06</strain>
    </source>
</reference>
<evidence type="ECO:0000259" key="3">
    <source>
        <dbReference type="Pfam" id="PF19040"/>
    </source>
</evidence>
<proteinExistence type="predicted"/>
<feature type="transmembrane region" description="Helical" evidence="1">
    <location>
        <begin position="245"/>
        <end position="265"/>
    </location>
</feature>
<feature type="transmembrane region" description="Helical" evidence="1">
    <location>
        <begin position="50"/>
        <end position="71"/>
    </location>
</feature>
<dbReference type="Pfam" id="PF01757">
    <property type="entry name" value="Acyl_transf_3"/>
    <property type="match status" value="1"/>
</dbReference>
<dbReference type="InterPro" id="IPR002656">
    <property type="entry name" value="Acyl_transf_3_dom"/>
</dbReference>
<keyword evidence="1" id="KW-0812">Transmembrane</keyword>
<feature type="transmembrane region" description="Helical" evidence="1">
    <location>
        <begin position="92"/>
        <end position="112"/>
    </location>
</feature>
<feature type="domain" description="SGNH" evidence="3">
    <location>
        <begin position="467"/>
        <end position="696"/>
    </location>
</feature>
<dbReference type="GO" id="GO:0016747">
    <property type="term" value="F:acyltransferase activity, transferring groups other than amino-acyl groups"/>
    <property type="evidence" value="ECO:0007669"/>
    <property type="project" value="InterPro"/>
</dbReference>
<dbReference type="InterPro" id="IPR050879">
    <property type="entry name" value="Acyltransferase_3"/>
</dbReference>
<feature type="transmembrane region" description="Helical" evidence="1">
    <location>
        <begin position="313"/>
        <end position="332"/>
    </location>
</feature>
<dbReference type="GO" id="GO:0016020">
    <property type="term" value="C:membrane"/>
    <property type="evidence" value="ECO:0007669"/>
    <property type="project" value="TreeGrafter"/>
</dbReference>
<keyword evidence="1" id="KW-1133">Transmembrane helix</keyword>
<dbReference type="Proteomes" id="UP000059574">
    <property type="component" value="Chromosome"/>
</dbReference>
<evidence type="ECO:0000313" key="5">
    <source>
        <dbReference type="Proteomes" id="UP000059574"/>
    </source>
</evidence>
<reference evidence="5" key="1">
    <citation type="submission" date="2015-11" db="EMBL/GenBank/DDBJ databases">
        <authorList>
            <person name="Kumar R."/>
            <person name="Singh D."/>
            <person name="Swarnkar M.K."/>
            <person name="Singh A.K."/>
            <person name="Kumar S."/>
        </authorList>
    </citation>
    <scope>NUCLEOTIDE SEQUENCE [LARGE SCALE GENOMIC DNA]</scope>
    <source>
        <strain evidence="5">ERGS4:06</strain>
    </source>
</reference>
<gene>
    <name evidence="4" type="ORF">AS189_07160</name>
</gene>
<dbReference type="GO" id="GO:0009103">
    <property type="term" value="P:lipopolysaccharide biosynthetic process"/>
    <property type="evidence" value="ECO:0007669"/>
    <property type="project" value="TreeGrafter"/>
</dbReference>
<dbReference type="OrthoDB" id="3404679at2"/>